<comment type="caution">
    <text evidence="1">The sequence shown here is derived from an EMBL/GenBank/DDBJ whole genome shotgun (WGS) entry which is preliminary data.</text>
</comment>
<reference evidence="1 2" key="1">
    <citation type="submission" date="2020-08" db="EMBL/GenBank/DDBJ databases">
        <title>Genomic Encyclopedia of Type Strains, Phase IV (KMG-IV): sequencing the most valuable type-strain genomes for metagenomic binning, comparative biology and taxonomic classification.</title>
        <authorList>
            <person name="Goeker M."/>
        </authorList>
    </citation>
    <scope>NUCLEOTIDE SEQUENCE [LARGE SCALE GENOMIC DNA]</scope>
    <source>
        <strain evidence="1 2">YIM 65646</strain>
    </source>
</reference>
<organism evidence="1 2">
    <name type="scientific">Phytomonospora endophytica</name>
    <dbReference type="NCBI Taxonomy" id="714109"/>
    <lineage>
        <taxon>Bacteria</taxon>
        <taxon>Bacillati</taxon>
        <taxon>Actinomycetota</taxon>
        <taxon>Actinomycetes</taxon>
        <taxon>Micromonosporales</taxon>
        <taxon>Micromonosporaceae</taxon>
        <taxon>Phytomonospora</taxon>
    </lineage>
</organism>
<evidence type="ECO:0000313" key="2">
    <source>
        <dbReference type="Proteomes" id="UP000548476"/>
    </source>
</evidence>
<proteinExistence type="predicted"/>
<gene>
    <name evidence="1" type="ORF">HNR73_007195</name>
</gene>
<dbReference type="AlphaFoldDB" id="A0A841FPS3"/>
<dbReference type="RefSeq" id="WP_184792394.1">
    <property type="nucleotide sequence ID" value="NZ_BONT01000077.1"/>
</dbReference>
<dbReference type="EMBL" id="JACHGT010000021">
    <property type="protein sequence ID" value="MBB6039301.1"/>
    <property type="molecule type" value="Genomic_DNA"/>
</dbReference>
<name>A0A841FPS3_9ACTN</name>
<evidence type="ECO:0000313" key="1">
    <source>
        <dbReference type="EMBL" id="MBB6039301.1"/>
    </source>
</evidence>
<protein>
    <submittedName>
        <fullName evidence="1">Uncharacterized protein</fullName>
    </submittedName>
</protein>
<accession>A0A841FPS3</accession>
<dbReference type="Proteomes" id="UP000548476">
    <property type="component" value="Unassembled WGS sequence"/>
</dbReference>
<sequence>MTAHEYEKSFAEAWADPRHTLIHLPDLDVNAVLAERYEVAEPLTFTRTMLWDMEVRKARRPDLYIPVADKASVRSWGDDPTYTRVSEQWLWKDMSSSGLIIEKTHLNHETRTVTFLGAAEAVDDRGETVTATTAQPLFHVEHGAAGTEERPLNTWRLVSLTDAPDGGELSKVFDQIMGPYLPPFLEYYIENVLKIGFRRRG</sequence>
<keyword evidence="2" id="KW-1185">Reference proteome</keyword>